<dbReference type="EMBL" id="LNXV01000004">
    <property type="protein sequence ID" value="KTC86744.1"/>
    <property type="molecule type" value="Genomic_DNA"/>
</dbReference>
<sequence length="123" mass="14213">MRAIRKVNSHHQSYLLHKTKPAVTSTGLRQDENHAFEIMSKYFSIVMKELNYLDSQFLTREILASLKATHFLQNAFVLNGIDKELQQSFNTFQQAISSLAEKLAIDKNHFPTQLNIKEARTPH</sequence>
<dbReference type="AlphaFoldDB" id="A0A0W0STP9"/>
<accession>A0A0W0STP9</accession>
<dbReference type="PATRIC" id="fig|29422.6.peg.716"/>
<gene>
    <name evidence="1" type="ORF">Lbru_0685</name>
</gene>
<proteinExistence type="predicted"/>
<dbReference type="Proteomes" id="UP000054742">
    <property type="component" value="Unassembled WGS sequence"/>
</dbReference>
<dbReference type="RefSeq" id="WP_058440767.1">
    <property type="nucleotide sequence ID" value="NZ_CAAAHU010000007.1"/>
</dbReference>
<comment type="caution">
    <text evidence="1">The sequence shown here is derived from an EMBL/GenBank/DDBJ whole genome shotgun (WGS) entry which is preliminary data.</text>
</comment>
<dbReference type="STRING" id="29422.Lbru_0685"/>
<keyword evidence="2" id="KW-1185">Reference proteome</keyword>
<reference evidence="1 2" key="1">
    <citation type="submission" date="2015-11" db="EMBL/GenBank/DDBJ databases">
        <title>Genomic analysis of 38 Legionella species identifies large and diverse effector repertoires.</title>
        <authorList>
            <person name="Burstein D."/>
            <person name="Amaro F."/>
            <person name="Zusman T."/>
            <person name="Lifshitz Z."/>
            <person name="Cohen O."/>
            <person name="Gilbert J.A."/>
            <person name="Pupko T."/>
            <person name="Shuman H.A."/>
            <person name="Segal G."/>
        </authorList>
    </citation>
    <scope>NUCLEOTIDE SEQUENCE [LARGE SCALE GENOMIC DNA]</scope>
    <source>
        <strain evidence="1 2">ATCC 43878</strain>
    </source>
</reference>
<organism evidence="1 2">
    <name type="scientific">Legionella brunensis</name>
    <dbReference type="NCBI Taxonomy" id="29422"/>
    <lineage>
        <taxon>Bacteria</taxon>
        <taxon>Pseudomonadati</taxon>
        <taxon>Pseudomonadota</taxon>
        <taxon>Gammaproteobacteria</taxon>
        <taxon>Legionellales</taxon>
        <taxon>Legionellaceae</taxon>
        <taxon>Legionella</taxon>
    </lineage>
</organism>
<evidence type="ECO:0000313" key="1">
    <source>
        <dbReference type="EMBL" id="KTC86744.1"/>
    </source>
</evidence>
<protein>
    <submittedName>
        <fullName evidence="1">Uncharacterized protein</fullName>
    </submittedName>
</protein>
<evidence type="ECO:0000313" key="2">
    <source>
        <dbReference type="Proteomes" id="UP000054742"/>
    </source>
</evidence>
<name>A0A0W0STP9_9GAMM</name>